<dbReference type="EnsemblPlants" id="KQK96509">
    <property type="protein sequence ID" value="KQK96509"/>
    <property type="gene ID" value="SETIT_012508mg"/>
</dbReference>
<dbReference type="SUPFAM" id="SSF55455">
    <property type="entry name" value="SRF-like"/>
    <property type="match status" value="1"/>
</dbReference>
<dbReference type="GO" id="GO:0046983">
    <property type="term" value="F:protein dimerization activity"/>
    <property type="evidence" value="ECO:0007669"/>
    <property type="project" value="InterPro"/>
</dbReference>
<reference evidence="1" key="2">
    <citation type="submission" date="2018-08" db="UniProtKB">
        <authorList>
            <consortium name="EnsemblPlants"/>
        </authorList>
    </citation>
    <scope>IDENTIFICATION</scope>
    <source>
        <strain evidence="1">Yugu1</strain>
    </source>
</reference>
<sequence length="132" mass="14658">MNTLFSMANDLSQEYIAHVIVIVFSPTGEHKACGAPTADSILHTYLPKIHSSSCPACSETAGEATARFDGMNLEIEETAFLPWWKGRMSMGEQNWWEVDVEALRAVELPVFVKALEVLRTNVQCHLNAMESS</sequence>
<dbReference type="GO" id="GO:0006357">
    <property type="term" value="P:regulation of transcription by RNA polymerase II"/>
    <property type="evidence" value="ECO:0000318"/>
    <property type="project" value="GO_Central"/>
</dbReference>
<protein>
    <submittedName>
        <fullName evidence="1">Uncharacterized protein</fullName>
    </submittedName>
</protein>
<name>K3YE48_SETIT</name>
<keyword evidence="2" id="KW-1185">Reference proteome</keyword>
<organism evidence="1 2">
    <name type="scientific">Setaria italica</name>
    <name type="common">Foxtail millet</name>
    <name type="synonym">Panicum italicum</name>
    <dbReference type="NCBI Taxonomy" id="4555"/>
    <lineage>
        <taxon>Eukaryota</taxon>
        <taxon>Viridiplantae</taxon>
        <taxon>Streptophyta</taxon>
        <taxon>Embryophyta</taxon>
        <taxon>Tracheophyta</taxon>
        <taxon>Spermatophyta</taxon>
        <taxon>Magnoliopsida</taxon>
        <taxon>Liliopsida</taxon>
        <taxon>Poales</taxon>
        <taxon>Poaceae</taxon>
        <taxon>PACMAD clade</taxon>
        <taxon>Panicoideae</taxon>
        <taxon>Panicodae</taxon>
        <taxon>Paniceae</taxon>
        <taxon>Cenchrinae</taxon>
        <taxon>Setaria</taxon>
    </lineage>
</organism>
<dbReference type="GO" id="GO:0000981">
    <property type="term" value="F:DNA-binding transcription factor activity, RNA polymerase II-specific"/>
    <property type="evidence" value="ECO:0000318"/>
    <property type="project" value="GO_Central"/>
</dbReference>
<dbReference type="EMBL" id="AGNK02004173">
    <property type="status" value="NOT_ANNOTATED_CDS"/>
    <property type="molecule type" value="Genomic_DNA"/>
</dbReference>
<dbReference type="InParanoid" id="K3YE48"/>
<evidence type="ECO:0000313" key="1">
    <source>
        <dbReference type="EnsemblPlants" id="KQK96509"/>
    </source>
</evidence>
<dbReference type="Gene3D" id="3.40.1810.10">
    <property type="entry name" value="Transcription factor, MADS-box"/>
    <property type="match status" value="1"/>
</dbReference>
<dbReference type="Proteomes" id="UP000004995">
    <property type="component" value="Unassembled WGS sequence"/>
</dbReference>
<reference evidence="2" key="1">
    <citation type="journal article" date="2012" name="Nat. Biotechnol.">
        <title>Reference genome sequence of the model plant Setaria.</title>
        <authorList>
            <person name="Bennetzen J.L."/>
            <person name="Schmutz J."/>
            <person name="Wang H."/>
            <person name="Percifield R."/>
            <person name="Hawkins J."/>
            <person name="Pontaroli A.C."/>
            <person name="Estep M."/>
            <person name="Feng L."/>
            <person name="Vaughn J.N."/>
            <person name="Grimwood J."/>
            <person name="Jenkins J."/>
            <person name="Barry K."/>
            <person name="Lindquist E."/>
            <person name="Hellsten U."/>
            <person name="Deshpande S."/>
            <person name="Wang X."/>
            <person name="Wu X."/>
            <person name="Mitros T."/>
            <person name="Triplett J."/>
            <person name="Yang X."/>
            <person name="Ye C.Y."/>
            <person name="Mauro-Herrera M."/>
            <person name="Wang L."/>
            <person name="Li P."/>
            <person name="Sharma M."/>
            <person name="Sharma R."/>
            <person name="Ronald P.C."/>
            <person name="Panaud O."/>
            <person name="Kellogg E.A."/>
            <person name="Brutnell T.P."/>
            <person name="Doust A.N."/>
            <person name="Tuskan G.A."/>
            <person name="Rokhsar D."/>
            <person name="Devos K.M."/>
        </authorList>
    </citation>
    <scope>NUCLEOTIDE SEQUENCE [LARGE SCALE GENOMIC DNA]</scope>
    <source>
        <strain evidence="2">cv. Yugu1</strain>
    </source>
</reference>
<dbReference type="Gramene" id="KQK96509">
    <property type="protein sequence ID" value="KQK96509"/>
    <property type="gene ID" value="SETIT_012508mg"/>
</dbReference>
<evidence type="ECO:0000313" key="2">
    <source>
        <dbReference type="Proteomes" id="UP000004995"/>
    </source>
</evidence>
<proteinExistence type="predicted"/>
<dbReference type="HOGENOM" id="CLU_053053_11_0_1"/>
<dbReference type="GO" id="GO:0000978">
    <property type="term" value="F:RNA polymerase II cis-regulatory region sequence-specific DNA binding"/>
    <property type="evidence" value="ECO:0000318"/>
    <property type="project" value="GO_Central"/>
</dbReference>
<dbReference type="InterPro" id="IPR036879">
    <property type="entry name" value="TF_MADSbox_sf"/>
</dbReference>
<accession>K3YE48</accession>
<dbReference type="AlphaFoldDB" id="K3YE48"/>